<sequence>MYLSGMLTALVTGGTSGLGAAFARSLAREGFNLILVARNEDRLREVAEDLAGEYSIHVEVIAADLSDREHVERVAQRLADTSAPVDLLVNNAGFSVGTPFLSEDFSPHDVGTDVMCRAVALLSGAAGRSMMHRGTGWIVNIASIAGCVTMGQYSSIKAYVTSMTESLAVELHGTGVQATAVLPGWVRTEFHSRAGIAGSSIPNFMWLNADSVADEALADVARGKVISIPTIRYKTVFTALHHLPRPTVRWISRQVSGARKREKKA</sequence>
<gene>
    <name evidence="4" type="ORF">GCM10009824_24050</name>
</gene>
<protein>
    <submittedName>
        <fullName evidence="4">SDR family NAD(P)-dependent oxidoreductase</fullName>
    </submittedName>
</protein>
<name>A0ABN2Y5B2_9MICC</name>
<dbReference type="Proteomes" id="UP001500166">
    <property type="component" value="Unassembled WGS sequence"/>
</dbReference>
<dbReference type="InterPro" id="IPR036291">
    <property type="entry name" value="NAD(P)-bd_dom_sf"/>
</dbReference>
<dbReference type="Pfam" id="PF00106">
    <property type="entry name" value="adh_short"/>
    <property type="match status" value="1"/>
</dbReference>
<dbReference type="PANTHER" id="PTHR43086:SF3">
    <property type="entry name" value="NADP-DEPENDENT 3-HYDROXY ACID DEHYDROGENASE YDFG"/>
    <property type="match status" value="1"/>
</dbReference>
<reference evidence="4 5" key="1">
    <citation type="journal article" date="2019" name="Int. J. Syst. Evol. Microbiol.">
        <title>The Global Catalogue of Microorganisms (GCM) 10K type strain sequencing project: providing services to taxonomists for standard genome sequencing and annotation.</title>
        <authorList>
            <consortium name="The Broad Institute Genomics Platform"/>
            <consortium name="The Broad Institute Genome Sequencing Center for Infectious Disease"/>
            <person name="Wu L."/>
            <person name="Ma J."/>
        </authorList>
    </citation>
    <scope>NUCLEOTIDE SEQUENCE [LARGE SCALE GENOMIC DNA]</scope>
    <source>
        <strain evidence="4 5">JCM 15914</strain>
    </source>
</reference>
<evidence type="ECO:0000256" key="2">
    <source>
        <dbReference type="ARBA" id="ARBA00023002"/>
    </source>
</evidence>
<organism evidence="4 5">
    <name type="scientific">Kocuria atrinae</name>
    <dbReference type="NCBI Taxonomy" id="592377"/>
    <lineage>
        <taxon>Bacteria</taxon>
        <taxon>Bacillati</taxon>
        <taxon>Actinomycetota</taxon>
        <taxon>Actinomycetes</taxon>
        <taxon>Micrococcales</taxon>
        <taxon>Micrococcaceae</taxon>
        <taxon>Kocuria</taxon>
    </lineage>
</organism>
<evidence type="ECO:0000256" key="1">
    <source>
        <dbReference type="ARBA" id="ARBA00006484"/>
    </source>
</evidence>
<dbReference type="PANTHER" id="PTHR43086">
    <property type="entry name" value="VERY-LONG-CHAIN 3-OXOOACYL-COA REDUCTASE"/>
    <property type="match status" value="1"/>
</dbReference>
<proteinExistence type="inferred from homology"/>
<keyword evidence="5" id="KW-1185">Reference proteome</keyword>
<dbReference type="InterPro" id="IPR002347">
    <property type="entry name" value="SDR_fam"/>
</dbReference>
<dbReference type="Gene3D" id="3.40.50.720">
    <property type="entry name" value="NAD(P)-binding Rossmann-like Domain"/>
    <property type="match status" value="1"/>
</dbReference>
<dbReference type="SUPFAM" id="SSF51735">
    <property type="entry name" value="NAD(P)-binding Rossmann-fold domains"/>
    <property type="match status" value="1"/>
</dbReference>
<comment type="caution">
    <text evidence="4">The sequence shown here is derived from an EMBL/GenBank/DDBJ whole genome shotgun (WGS) entry which is preliminary data.</text>
</comment>
<dbReference type="PRINTS" id="PR00081">
    <property type="entry name" value="GDHRDH"/>
</dbReference>
<comment type="similarity">
    <text evidence="1 3">Belongs to the short-chain dehydrogenases/reductases (SDR) family.</text>
</comment>
<evidence type="ECO:0000313" key="5">
    <source>
        <dbReference type="Proteomes" id="UP001500166"/>
    </source>
</evidence>
<dbReference type="EMBL" id="BAAAQA010000026">
    <property type="protein sequence ID" value="GAA2121519.1"/>
    <property type="molecule type" value="Genomic_DNA"/>
</dbReference>
<keyword evidence="2" id="KW-0560">Oxidoreductase</keyword>
<dbReference type="PRINTS" id="PR00080">
    <property type="entry name" value="SDRFAMILY"/>
</dbReference>
<dbReference type="PIRSF" id="PIRSF000126">
    <property type="entry name" value="11-beta-HSD1"/>
    <property type="match status" value="1"/>
</dbReference>
<dbReference type="CDD" id="cd05233">
    <property type="entry name" value="SDR_c"/>
    <property type="match status" value="1"/>
</dbReference>
<accession>A0ABN2Y5B2</accession>
<evidence type="ECO:0000313" key="4">
    <source>
        <dbReference type="EMBL" id="GAA2121519.1"/>
    </source>
</evidence>
<evidence type="ECO:0000256" key="3">
    <source>
        <dbReference type="RuleBase" id="RU000363"/>
    </source>
</evidence>